<gene>
    <name evidence="7" type="ORF">NV381_21255</name>
</gene>
<dbReference type="RefSeq" id="WP_258215288.1">
    <property type="nucleotide sequence ID" value="NZ_JANQBD010000016.1"/>
</dbReference>
<keyword evidence="1" id="KW-0001">2Fe-2S</keyword>
<dbReference type="InterPro" id="IPR036922">
    <property type="entry name" value="Rieske_2Fe-2S_sf"/>
</dbReference>
<proteinExistence type="predicted"/>
<evidence type="ECO:0000259" key="6">
    <source>
        <dbReference type="PROSITE" id="PS51296"/>
    </source>
</evidence>
<evidence type="ECO:0000256" key="5">
    <source>
        <dbReference type="ARBA" id="ARBA00023014"/>
    </source>
</evidence>
<dbReference type="InterPro" id="IPR044043">
    <property type="entry name" value="VanA_C_cat"/>
</dbReference>
<evidence type="ECO:0000256" key="3">
    <source>
        <dbReference type="ARBA" id="ARBA00023002"/>
    </source>
</evidence>
<keyword evidence="8" id="KW-1185">Reference proteome</keyword>
<dbReference type="Gene3D" id="3.90.380.10">
    <property type="entry name" value="Naphthalene 1,2-dioxygenase Alpha Subunit, Chain A, domain 1"/>
    <property type="match status" value="1"/>
</dbReference>
<dbReference type="InterPro" id="IPR017941">
    <property type="entry name" value="Rieske_2Fe-2S"/>
</dbReference>
<dbReference type="EMBL" id="JANQBD010000016">
    <property type="protein sequence ID" value="MCR8633716.1"/>
    <property type="molecule type" value="Genomic_DNA"/>
</dbReference>
<name>A0ABT1YKK2_9BACL</name>
<keyword evidence="4" id="KW-0408">Iron</keyword>
<dbReference type="Pfam" id="PF00355">
    <property type="entry name" value="Rieske"/>
    <property type="match status" value="1"/>
</dbReference>
<feature type="domain" description="Rieske" evidence="6">
    <location>
        <begin position="15"/>
        <end position="118"/>
    </location>
</feature>
<comment type="caution">
    <text evidence="7">The sequence shown here is derived from an EMBL/GenBank/DDBJ whole genome shotgun (WGS) entry which is preliminary data.</text>
</comment>
<evidence type="ECO:0000256" key="2">
    <source>
        <dbReference type="ARBA" id="ARBA00022723"/>
    </source>
</evidence>
<keyword evidence="3" id="KW-0560">Oxidoreductase</keyword>
<keyword evidence="2" id="KW-0479">Metal-binding</keyword>
<dbReference type="SUPFAM" id="SSF55961">
    <property type="entry name" value="Bet v1-like"/>
    <property type="match status" value="1"/>
</dbReference>
<dbReference type="InterPro" id="IPR050584">
    <property type="entry name" value="Cholesterol_7-desaturase"/>
</dbReference>
<dbReference type="PANTHER" id="PTHR21266">
    <property type="entry name" value="IRON-SULFUR DOMAIN CONTAINING PROTEIN"/>
    <property type="match status" value="1"/>
</dbReference>
<dbReference type="PROSITE" id="PS00570">
    <property type="entry name" value="RING_HYDROXYL_ALPHA"/>
    <property type="match status" value="1"/>
</dbReference>
<dbReference type="Pfam" id="PF19112">
    <property type="entry name" value="VanA_C"/>
    <property type="match status" value="1"/>
</dbReference>
<dbReference type="Gene3D" id="2.102.10.10">
    <property type="entry name" value="Rieske [2Fe-2S] iron-sulphur domain"/>
    <property type="match status" value="1"/>
</dbReference>
<evidence type="ECO:0000313" key="8">
    <source>
        <dbReference type="Proteomes" id="UP001300012"/>
    </source>
</evidence>
<dbReference type="Proteomes" id="UP001300012">
    <property type="component" value="Unassembled WGS sequence"/>
</dbReference>
<evidence type="ECO:0000256" key="1">
    <source>
        <dbReference type="ARBA" id="ARBA00022714"/>
    </source>
</evidence>
<keyword evidence="5" id="KW-0411">Iron-sulfur</keyword>
<dbReference type="PROSITE" id="PS51296">
    <property type="entry name" value="RIESKE"/>
    <property type="match status" value="1"/>
</dbReference>
<dbReference type="GO" id="GO:0051213">
    <property type="term" value="F:dioxygenase activity"/>
    <property type="evidence" value="ECO:0007669"/>
    <property type="project" value="UniProtKB-KW"/>
</dbReference>
<dbReference type="InterPro" id="IPR015881">
    <property type="entry name" value="ARHD_Rieske_2Fe_2S"/>
</dbReference>
<keyword evidence="7" id="KW-0223">Dioxygenase</keyword>
<dbReference type="SUPFAM" id="SSF50022">
    <property type="entry name" value="ISP domain"/>
    <property type="match status" value="1"/>
</dbReference>
<reference evidence="7 8" key="1">
    <citation type="submission" date="2022-08" db="EMBL/GenBank/DDBJ databases">
        <title>Paenibacillus endoradicis sp. nov., Paenibacillus radicibacter sp. nov and Paenibacillus pararadicis sp. nov., three cold-adapted plant growth-promoting bacteria isolated from root of Larix gmelinii in Great Khingan.</title>
        <authorList>
            <person name="Xue H."/>
        </authorList>
    </citation>
    <scope>NUCLEOTIDE SEQUENCE [LARGE SCALE GENOMIC DNA]</scope>
    <source>
        <strain evidence="7 8">N5-1-1-5</strain>
    </source>
</reference>
<protein>
    <submittedName>
        <fullName evidence="7">Aromatic ring-hydroxylating dioxygenase subunit alpha</fullName>
    </submittedName>
</protein>
<evidence type="ECO:0000313" key="7">
    <source>
        <dbReference type="EMBL" id="MCR8633716.1"/>
    </source>
</evidence>
<evidence type="ECO:0000256" key="4">
    <source>
        <dbReference type="ARBA" id="ARBA00023004"/>
    </source>
</evidence>
<dbReference type="PANTHER" id="PTHR21266:SF60">
    <property type="entry name" value="3-KETOSTEROID-9-ALPHA-MONOOXYGENASE, OXYGENASE COMPONENT"/>
    <property type="match status" value="1"/>
</dbReference>
<sequence>MKQSIMMDEVLVNEWFAVLKSEEVKDKPVQVIIMGARVVVFRTSKGVHAFKDLCIHRGSALSIGTIQNDTIVCPYHGWQYDAHGNCVCIPAQSKEATIPLKAKAQVYACEEKYGLIWVCIGSPVKPIPNIQPYSDPGFSTYTFGPYRVNCSGPRVIENFLDYSHLMWVHQGILSSPEYSEIPSYKVNRIEDRLVTDEVTMLEYAFDSTDRSLIPIIYVKEAYRPLTAYLKKSFGAGNVMCILMITYPVDAQTSVTYTVHAINFNPGDIEAYIRTNDEIMNQDIIILENQKPEELPLDLQAELSLKSDQLSIAYRKWLAELGVTMGTA</sequence>
<accession>A0ABT1YKK2</accession>
<organism evidence="7 8">
    <name type="scientific">Paenibacillus radicis</name>
    <name type="common">ex Xue et al. 2023</name>
    <dbReference type="NCBI Taxonomy" id="2972489"/>
    <lineage>
        <taxon>Bacteria</taxon>
        <taxon>Bacillati</taxon>
        <taxon>Bacillota</taxon>
        <taxon>Bacilli</taxon>
        <taxon>Bacillales</taxon>
        <taxon>Paenibacillaceae</taxon>
        <taxon>Paenibacillus</taxon>
    </lineage>
</organism>